<evidence type="ECO:0000313" key="3">
    <source>
        <dbReference type="EMBL" id="MBA8948631.1"/>
    </source>
</evidence>
<dbReference type="AlphaFoldDB" id="A0A7W3LI74"/>
<reference evidence="3 4" key="1">
    <citation type="submission" date="2020-08" db="EMBL/GenBank/DDBJ databases">
        <title>Genomic Encyclopedia of Type Strains, Phase IV (KMG-IV): sequencing the most valuable type-strain genomes for metagenomic binning, comparative biology and taxonomic classification.</title>
        <authorList>
            <person name="Goeker M."/>
        </authorList>
    </citation>
    <scope>NUCLEOTIDE SEQUENCE [LARGE SCALE GENOMIC DNA]</scope>
    <source>
        <strain evidence="3 4">DSM 44197</strain>
    </source>
</reference>
<comment type="caution">
    <text evidence="3">The sequence shown here is derived from an EMBL/GenBank/DDBJ whole genome shotgun (WGS) entry which is preliminary data.</text>
</comment>
<keyword evidence="1" id="KW-1133">Transmembrane helix</keyword>
<dbReference type="CDD" id="cd06257">
    <property type="entry name" value="DnaJ"/>
    <property type="match status" value="1"/>
</dbReference>
<keyword evidence="1" id="KW-0472">Membrane</keyword>
<keyword evidence="4" id="KW-1185">Reference proteome</keyword>
<evidence type="ECO:0000259" key="2">
    <source>
        <dbReference type="PROSITE" id="PS50076"/>
    </source>
</evidence>
<dbReference type="SMART" id="SM00271">
    <property type="entry name" value="DnaJ"/>
    <property type="match status" value="1"/>
</dbReference>
<dbReference type="RefSeq" id="WP_182841242.1">
    <property type="nucleotide sequence ID" value="NZ_BAAALP010000015.1"/>
</dbReference>
<evidence type="ECO:0000256" key="1">
    <source>
        <dbReference type="SAM" id="Phobius"/>
    </source>
</evidence>
<proteinExistence type="predicted"/>
<dbReference type="EMBL" id="JACJIA010000001">
    <property type="protein sequence ID" value="MBA8948631.1"/>
    <property type="molecule type" value="Genomic_DNA"/>
</dbReference>
<dbReference type="Proteomes" id="UP000572680">
    <property type="component" value="Unassembled WGS sequence"/>
</dbReference>
<dbReference type="Gene3D" id="1.10.287.110">
    <property type="entry name" value="DnaJ domain"/>
    <property type="match status" value="1"/>
</dbReference>
<dbReference type="InterPro" id="IPR036869">
    <property type="entry name" value="J_dom_sf"/>
</dbReference>
<feature type="domain" description="J" evidence="2">
    <location>
        <begin position="12"/>
        <end position="78"/>
    </location>
</feature>
<sequence length="237" mass="25139">MDDAHRELDGHDAYELLGVPDDADERAIRRAFALRVRAVHPDASPEPAAHTEAGRRLHLLKTARDVLLRDREAYDRQRAARPAAGAAAPQPSGTFRPSKGGGVLLVVLVGYLFALAACVSAVTAHAWKREPPIPRGLVGTWEGRLEDAGAATGDRVRFTFKAGEGHGTVVYLDAGCTSTLTPRDGDDSYVEFREVVNAPARGCRGDTVGITIGADSLGVTFGPEDPRANATLGRAAP</sequence>
<dbReference type="SUPFAM" id="SSF46565">
    <property type="entry name" value="Chaperone J-domain"/>
    <property type="match status" value="1"/>
</dbReference>
<name>A0A7W3LI74_ACTNM</name>
<protein>
    <recommendedName>
        <fullName evidence="2">J domain-containing protein</fullName>
    </recommendedName>
</protein>
<accession>A0A7W3LI74</accession>
<evidence type="ECO:0000313" key="4">
    <source>
        <dbReference type="Proteomes" id="UP000572680"/>
    </source>
</evidence>
<organism evidence="3 4">
    <name type="scientific">Actinomadura namibiensis</name>
    <dbReference type="NCBI Taxonomy" id="182080"/>
    <lineage>
        <taxon>Bacteria</taxon>
        <taxon>Bacillati</taxon>
        <taxon>Actinomycetota</taxon>
        <taxon>Actinomycetes</taxon>
        <taxon>Streptosporangiales</taxon>
        <taxon>Thermomonosporaceae</taxon>
        <taxon>Actinomadura</taxon>
    </lineage>
</organism>
<dbReference type="InterPro" id="IPR001623">
    <property type="entry name" value="DnaJ_domain"/>
</dbReference>
<feature type="transmembrane region" description="Helical" evidence="1">
    <location>
        <begin position="103"/>
        <end position="127"/>
    </location>
</feature>
<gene>
    <name evidence="3" type="ORF">HNR61_000229</name>
</gene>
<dbReference type="Pfam" id="PF00226">
    <property type="entry name" value="DnaJ"/>
    <property type="match status" value="1"/>
</dbReference>
<dbReference type="PROSITE" id="PS50076">
    <property type="entry name" value="DNAJ_2"/>
    <property type="match status" value="1"/>
</dbReference>
<keyword evidence="1" id="KW-0812">Transmembrane</keyword>